<dbReference type="Proteomes" id="UP000199627">
    <property type="component" value="Unassembled WGS sequence"/>
</dbReference>
<dbReference type="CDD" id="cd04301">
    <property type="entry name" value="NAT_SF"/>
    <property type="match status" value="1"/>
</dbReference>
<evidence type="ECO:0000259" key="1">
    <source>
        <dbReference type="PROSITE" id="PS51186"/>
    </source>
</evidence>
<evidence type="ECO:0000313" key="3">
    <source>
        <dbReference type="Proteomes" id="UP000199627"/>
    </source>
</evidence>
<dbReference type="STRING" id="311333.SAMN05421664_0603"/>
<dbReference type="EMBL" id="FNKL01000001">
    <property type="protein sequence ID" value="SDQ12232.1"/>
    <property type="molecule type" value="Genomic_DNA"/>
</dbReference>
<feature type="domain" description="N-acetyltransferase" evidence="1">
    <location>
        <begin position="2"/>
        <end position="158"/>
    </location>
</feature>
<dbReference type="Gene3D" id="3.40.630.30">
    <property type="match status" value="1"/>
</dbReference>
<organism evidence="2 3">
    <name type="scientific">Chryseobacterium soldanellicola</name>
    <dbReference type="NCBI Taxonomy" id="311333"/>
    <lineage>
        <taxon>Bacteria</taxon>
        <taxon>Pseudomonadati</taxon>
        <taxon>Bacteroidota</taxon>
        <taxon>Flavobacteriia</taxon>
        <taxon>Flavobacteriales</taxon>
        <taxon>Weeksellaceae</taxon>
        <taxon>Chryseobacterium group</taxon>
        <taxon>Chryseobacterium</taxon>
    </lineage>
</organism>
<sequence length="359" mass="42423">MIHLKTLDKKGLEEFVSSGDFEKHDFLPITKHRAISQIKNPKANDDQTLLFLAFDDEKLAGYLGCFPDNFKIDGKIFNYAWLSTLYVSNEFRGKRIAQTLLNKAFEDYNENIAITEFTKEAENLYNKTGVFEYIQPKIGKRYYFRTDFKTLIPSKKTSTKNFKPIFSVLDQIINSFISVKNSFIKKPDFKFEIIDTIDSESANFISKFHSNRNAGEINWLIENPWVLESKKENKNYLFSSFAEEFKYFWIKIYNKNNNLITCSLLLLRDGHLKVSYLFSNEDLDKFVNFLNYFIVKNKVKMLTSYQTKLNQKINSTKKFPKIYQKNFERRYLFHKELIHHLPPNFNPDYQDGDGDCVMT</sequence>
<dbReference type="PROSITE" id="PS51186">
    <property type="entry name" value="GNAT"/>
    <property type="match status" value="1"/>
</dbReference>
<protein>
    <submittedName>
        <fullName evidence="2">Acetyltransferase (GNAT) domain-containing protein</fullName>
    </submittedName>
</protein>
<evidence type="ECO:0000313" key="2">
    <source>
        <dbReference type="EMBL" id="SDQ12232.1"/>
    </source>
</evidence>
<dbReference type="AlphaFoldDB" id="A0A1H0YAU1"/>
<proteinExistence type="predicted"/>
<dbReference type="GO" id="GO:0016747">
    <property type="term" value="F:acyltransferase activity, transferring groups other than amino-acyl groups"/>
    <property type="evidence" value="ECO:0007669"/>
    <property type="project" value="InterPro"/>
</dbReference>
<keyword evidence="3" id="KW-1185">Reference proteome</keyword>
<name>A0A1H0YAU1_9FLAO</name>
<dbReference type="RefSeq" id="WP_089753482.1">
    <property type="nucleotide sequence ID" value="NZ_FNKL01000001.1"/>
</dbReference>
<accession>A0A1H0YAU1</accession>
<gene>
    <name evidence="2" type="ORF">SAMN05421664_0603</name>
</gene>
<dbReference type="SUPFAM" id="SSF55729">
    <property type="entry name" value="Acyl-CoA N-acyltransferases (Nat)"/>
    <property type="match status" value="1"/>
</dbReference>
<dbReference type="InterPro" id="IPR000182">
    <property type="entry name" value="GNAT_dom"/>
</dbReference>
<dbReference type="Pfam" id="PF00583">
    <property type="entry name" value="Acetyltransf_1"/>
    <property type="match status" value="1"/>
</dbReference>
<dbReference type="OrthoDB" id="1118862at2"/>
<keyword evidence="2" id="KW-0808">Transferase</keyword>
<dbReference type="InterPro" id="IPR016181">
    <property type="entry name" value="Acyl_CoA_acyltransferase"/>
</dbReference>
<reference evidence="3" key="1">
    <citation type="submission" date="2016-10" db="EMBL/GenBank/DDBJ databases">
        <authorList>
            <person name="Varghese N."/>
            <person name="Submissions S."/>
        </authorList>
    </citation>
    <scope>NUCLEOTIDE SEQUENCE [LARGE SCALE GENOMIC DNA]</scope>
    <source>
        <strain evidence="3">DSM 17072</strain>
    </source>
</reference>